<accession>A0A1G2Q6B8</accession>
<evidence type="ECO:0000256" key="3">
    <source>
        <dbReference type="ARBA" id="ARBA00022475"/>
    </source>
</evidence>
<evidence type="ECO:0000256" key="5">
    <source>
        <dbReference type="ARBA" id="ARBA00022927"/>
    </source>
</evidence>
<evidence type="ECO:0000256" key="4">
    <source>
        <dbReference type="ARBA" id="ARBA00022692"/>
    </source>
</evidence>
<keyword evidence="7 10" id="KW-0472">Membrane</keyword>
<feature type="transmembrane region" description="Helical" evidence="10">
    <location>
        <begin position="143"/>
        <end position="163"/>
    </location>
</feature>
<evidence type="ECO:0000313" key="13">
    <source>
        <dbReference type="Proteomes" id="UP000178936"/>
    </source>
</evidence>
<dbReference type="GO" id="GO:0051205">
    <property type="term" value="P:protein insertion into membrane"/>
    <property type="evidence" value="ECO:0007669"/>
    <property type="project" value="TreeGrafter"/>
</dbReference>
<sequence>MVWLWQTIFYQPLLNLLVFIYNLVGGDMGIAIIVLTVLIKLILWPLSQQTLKSQKAMQRLQPQVAEIKAKYKDQKDKLAQELMQLYQRERVSPLSSCLPLIIQLPFLIALFQVFRSGLNSGSLEWLYPFITNPGHLNDTLFGFWHLAGRSIPLAVITGAAQFWQTKMLITTKPPVAVPGSQDENMAAMMNKQMKYMLPTMTVVFGFTLPGGLMLYWLVNTLLTIGQQYLTFKKHDNPSS</sequence>
<reference evidence="12 13" key="1">
    <citation type="journal article" date="2016" name="Nat. Commun.">
        <title>Thousands of microbial genomes shed light on interconnected biogeochemical processes in an aquifer system.</title>
        <authorList>
            <person name="Anantharaman K."/>
            <person name="Brown C.T."/>
            <person name="Hug L.A."/>
            <person name="Sharon I."/>
            <person name="Castelle C.J."/>
            <person name="Probst A.J."/>
            <person name="Thomas B.C."/>
            <person name="Singh A."/>
            <person name="Wilkins M.J."/>
            <person name="Karaoz U."/>
            <person name="Brodie E.L."/>
            <person name="Williams K.H."/>
            <person name="Hubbard S.S."/>
            <person name="Banfield J.F."/>
        </authorList>
    </citation>
    <scope>NUCLEOTIDE SEQUENCE [LARGE SCALE GENOMIC DNA]</scope>
</reference>
<evidence type="ECO:0000256" key="1">
    <source>
        <dbReference type="ARBA" id="ARBA00004651"/>
    </source>
</evidence>
<name>A0A1G2Q6B8_9BACT</name>
<keyword evidence="5" id="KW-0653">Protein transport</keyword>
<feature type="domain" description="Membrane insertase YidC/Oxa/ALB C-terminal" evidence="11">
    <location>
        <begin position="28"/>
        <end position="230"/>
    </location>
</feature>
<evidence type="ECO:0000313" key="12">
    <source>
        <dbReference type="EMBL" id="OHA55392.1"/>
    </source>
</evidence>
<feature type="transmembrane region" description="Helical" evidence="10">
    <location>
        <begin position="195"/>
        <end position="218"/>
    </location>
</feature>
<comment type="similarity">
    <text evidence="9">Belongs to the OXA1/ALB3/YidC family.</text>
</comment>
<dbReference type="GO" id="GO:0005886">
    <property type="term" value="C:plasma membrane"/>
    <property type="evidence" value="ECO:0007669"/>
    <property type="project" value="UniProtKB-SubCell"/>
</dbReference>
<gene>
    <name evidence="12" type="ORF">A2226_03210</name>
</gene>
<dbReference type="PANTHER" id="PTHR12428">
    <property type="entry name" value="OXA1"/>
    <property type="match status" value="1"/>
</dbReference>
<comment type="subcellular location">
    <subcellularLocation>
        <location evidence="1">Cell membrane</location>
        <topology evidence="1">Multi-pass membrane protein</topology>
    </subcellularLocation>
    <subcellularLocation>
        <location evidence="9">Membrane</location>
        <topology evidence="9">Multi-pass membrane protein</topology>
    </subcellularLocation>
</comment>
<evidence type="ECO:0000256" key="6">
    <source>
        <dbReference type="ARBA" id="ARBA00022989"/>
    </source>
</evidence>
<evidence type="ECO:0000259" key="11">
    <source>
        <dbReference type="Pfam" id="PF02096"/>
    </source>
</evidence>
<dbReference type="NCBIfam" id="TIGR03592">
    <property type="entry name" value="yidC_oxa1_cterm"/>
    <property type="match status" value="1"/>
</dbReference>
<proteinExistence type="inferred from homology"/>
<protein>
    <recommendedName>
        <fullName evidence="11">Membrane insertase YidC/Oxa/ALB C-terminal domain-containing protein</fullName>
    </recommendedName>
</protein>
<feature type="transmembrane region" description="Helical" evidence="10">
    <location>
        <begin position="20"/>
        <end position="43"/>
    </location>
</feature>
<comment type="caution">
    <text evidence="12">The sequence shown here is derived from an EMBL/GenBank/DDBJ whole genome shotgun (WGS) entry which is preliminary data.</text>
</comment>
<dbReference type="InterPro" id="IPR047196">
    <property type="entry name" value="YidC_ALB_C"/>
</dbReference>
<dbReference type="InterPro" id="IPR028055">
    <property type="entry name" value="YidC/Oxa/ALB_C"/>
</dbReference>
<dbReference type="Proteomes" id="UP000178936">
    <property type="component" value="Unassembled WGS sequence"/>
</dbReference>
<keyword evidence="3" id="KW-1003">Cell membrane</keyword>
<dbReference type="CDD" id="cd20070">
    <property type="entry name" value="5TM_YidC_Alb3"/>
    <property type="match status" value="1"/>
</dbReference>
<evidence type="ECO:0000256" key="2">
    <source>
        <dbReference type="ARBA" id="ARBA00022448"/>
    </source>
</evidence>
<dbReference type="InterPro" id="IPR001708">
    <property type="entry name" value="YidC/ALB3/OXA1/COX18"/>
</dbReference>
<evidence type="ECO:0000256" key="8">
    <source>
        <dbReference type="ARBA" id="ARBA00023186"/>
    </source>
</evidence>
<dbReference type="EMBL" id="MHTB01000015">
    <property type="protein sequence ID" value="OHA55392.1"/>
    <property type="molecule type" value="Genomic_DNA"/>
</dbReference>
<keyword evidence="8" id="KW-0143">Chaperone</keyword>
<keyword evidence="2" id="KW-0813">Transport</keyword>
<feature type="transmembrane region" description="Helical" evidence="10">
    <location>
        <begin position="91"/>
        <end position="114"/>
    </location>
</feature>
<dbReference type="AlphaFoldDB" id="A0A1G2Q6B8"/>
<keyword evidence="6 10" id="KW-1133">Transmembrane helix</keyword>
<organism evidence="12 13">
    <name type="scientific">Candidatus Veblenbacteria bacterium RIFOXYA2_FULL_43_9</name>
    <dbReference type="NCBI Taxonomy" id="1802425"/>
    <lineage>
        <taxon>Bacteria</taxon>
        <taxon>Candidatus Vebleniibacteriota</taxon>
    </lineage>
</organism>
<evidence type="ECO:0000256" key="10">
    <source>
        <dbReference type="SAM" id="Phobius"/>
    </source>
</evidence>
<keyword evidence="4 9" id="KW-0812">Transmembrane</keyword>
<evidence type="ECO:0000256" key="9">
    <source>
        <dbReference type="RuleBase" id="RU003945"/>
    </source>
</evidence>
<dbReference type="Pfam" id="PF02096">
    <property type="entry name" value="60KD_IMP"/>
    <property type="match status" value="1"/>
</dbReference>
<dbReference type="GO" id="GO:0032977">
    <property type="term" value="F:membrane insertase activity"/>
    <property type="evidence" value="ECO:0007669"/>
    <property type="project" value="InterPro"/>
</dbReference>
<dbReference type="PANTHER" id="PTHR12428:SF65">
    <property type="entry name" value="CYTOCHROME C OXIDASE ASSEMBLY PROTEIN COX18, MITOCHONDRIAL"/>
    <property type="match status" value="1"/>
</dbReference>
<evidence type="ECO:0000256" key="7">
    <source>
        <dbReference type="ARBA" id="ARBA00023136"/>
    </source>
</evidence>
<dbReference type="GO" id="GO:0015031">
    <property type="term" value="P:protein transport"/>
    <property type="evidence" value="ECO:0007669"/>
    <property type="project" value="UniProtKB-KW"/>
</dbReference>